<feature type="transmembrane region" description="Helical" evidence="2">
    <location>
        <begin position="452"/>
        <end position="471"/>
    </location>
</feature>
<keyword evidence="2" id="KW-0812">Transmembrane</keyword>
<dbReference type="Proteomes" id="UP001349994">
    <property type="component" value="Unassembled WGS sequence"/>
</dbReference>
<evidence type="ECO:0000256" key="2">
    <source>
        <dbReference type="SAM" id="Phobius"/>
    </source>
</evidence>
<comment type="caution">
    <text evidence="3">The sequence shown here is derived from an EMBL/GenBank/DDBJ whole genome shotgun (WGS) entry which is preliminary data.</text>
</comment>
<feature type="compositionally biased region" description="Gly residues" evidence="1">
    <location>
        <begin position="406"/>
        <end position="416"/>
    </location>
</feature>
<sequence>PVIRPLQPKDPSDPSGPKEPGDPLAPTGGVATRPDGTQSVEVACEVTEAVSHGTMDGSGAEALLRRHFLPTDVDGGSGVTVTVQSMANAAGSRLSAIDTSRAADYLITYLVRDKAGNSTTVRLTYHLVASHVPGVVVTPDPGTDLVPRPGDDPLNPKPRPIDPPYPPTVAPDGTQHADVEDAMRVPVQDGKSLSLADARSLMLRRYSFTPEGGGAMSELELHLDDAQGRAVDAIDLSRPGSWRITWKVADQNGNTITVHLRYLVAADSPAVSVKPGDGTGGSTGGTPTPLPPASSTIDPETGLTHAVVTDHVVVGTHNEPATPAVMEAFFAERYQLASALADGKLTAGPMRLFDVAGNSVSSIDRSQPGTWLAEQLITDSAGNTTLIRLTYEVQRGGADGSVSSSGDGGSADGNGAGSSANTGDGDKVKPSDWASRLTQLPQTGGPFGSCPLHMLFVLLMLLTSAYAMMRLRQEKDDRERSRYETAR</sequence>
<keyword evidence="2" id="KW-0472">Membrane</keyword>
<organism evidence="3 4">
    <name type="scientific">Adlercreutzia wanghongyangiae</name>
    <dbReference type="NCBI Taxonomy" id="3111451"/>
    <lineage>
        <taxon>Bacteria</taxon>
        <taxon>Bacillati</taxon>
        <taxon>Actinomycetota</taxon>
        <taxon>Coriobacteriia</taxon>
        <taxon>Eggerthellales</taxon>
        <taxon>Eggerthellaceae</taxon>
        <taxon>Adlercreutzia</taxon>
    </lineage>
</organism>
<evidence type="ECO:0000313" key="4">
    <source>
        <dbReference type="Proteomes" id="UP001349994"/>
    </source>
</evidence>
<feature type="region of interest" description="Disordered" evidence="1">
    <location>
        <begin position="271"/>
        <end position="291"/>
    </location>
</feature>
<reference evidence="3 4" key="1">
    <citation type="submission" date="2024-01" db="EMBL/GenBank/DDBJ databases">
        <title>novel species in genus Adlercreutzia.</title>
        <authorList>
            <person name="Liu X."/>
        </authorList>
    </citation>
    <scope>NUCLEOTIDE SEQUENCE [LARGE SCALE GENOMIC DNA]</scope>
    <source>
        <strain evidence="3 4">R7</strain>
    </source>
</reference>
<gene>
    <name evidence="3" type="ORF">VIN30_07100</name>
</gene>
<accession>A0ABU6IIF8</accession>
<name>A0ABU6IIF8_9ACTN</name>
<keyword evidence="2" id="KW-1133">Transmembrane helix</keyword>
<evidence type="ECO:0000313" key="3">
    <source>
        <dbReference type="EMBL" id="MEC4176212.1"/>
    </source>
</evidence>
<protein>
    <submittedName>
        <fullName evidence="3">Uncharacterized protein</fullName>
    </submittedName>
</protein>
<feature type="region of interest" description="Disordered" evidence="1">
    <location>
        <begin position="398"/>
        <end position="432"/>
    </location>
</feature>
<evidence type="ECO:0000256" key="1">
    <source>
        <dbReference type="SAM" id="MobiDB-lite"/>
    </source>
</evidence>
<keyword evidence="4" id="KW-1185">Reference proteome</keyword>
<feature type="region of interest" description="Disordered" evidence="1">
    <location>
        <begin position="139"/>
        <end position="174"/>
    </location>
</feature>
<feature type="non-terminal residue" evidence="3">
    <location>
        <position position="1"/>
    </location>
</feature>
<dbReference type="EMBL" id="JAYMFF010000013">
    <property type="protein sequence ID" value="MEC4176212.1"/>
    <property type="molecule type" value="Genomic_DNA"/>
</dbReference>
<feature type="compositionally biased region" description="Pro residues" evidence="1">
    <location>
        <begin position="155"/>
        <end position="169"/>
    </location>
</feature>
<feature type="region of interest" description="Disordered" evidence="1">
    <location>
        <begin position="1"/>
        <end position="37"/>
    </location>
</feature>
<proteinExistence type="predicted"/>
<dbReference type="RefSeq" id="WP_338210399.1">
    <property type="nucleotide sequence ID" value="NZ_JAYMFF010000013.1"/>
</dbReference>